<comment type="similarity">
    <text evidence="3">Belongs to the major facilitator superfamily. FHS transporter (TC 2.A.1.7) family.</text>
</comment>
<evidence type="ECO:0000256" key="4">
    <source>
        <dbReference type="ARBA" id="ARBA00022475"/>
    </source>
</evidence>
<gene>
    <name evidence="9" type="ORF">SAMN04488090_3061</name>
</gene>
<feature type="transmembrane region" description="Helical" evidence="8">
    <location>
        <begin position="20"/>
        <end position="38"/>
    </location>
</feature>
<keyword evidence="5 8" id="KW-0812">Transmembrane</keyword>
<dbReference type="NCBIfam" id="TIGR01272">
    <property type="entry name" value="gluP"/>
    <property type="match status" value="1"/>
</dbReference>
<evidence type="ECO:0000256" key="8">
    <source>
        <dbReference type="SAM" id="Phobius"/>
    </source>
</evidence>
<feature type="transmembrane region" description="Helical" evidence="8">
    <location>
        <begin position="378"/>
        <end position="397"/>
    </location>
</feature>
<evidence type="ECO:0000313" key="9">
    <source>
        <dbReference type="EMBL" id="SDM27165.1"/>
    </source>
</evidence>
<sequence>MSEINSTGVASQVTPKSNTLAIVMICILFFVFGFVTWANSTWIQFFKLSFSLSDTQSFLVTFSSYIAFFFLALPSSVILKKLGFQNGIVTGLFVLAFGSLVFIPAARLQSFSLFLVGIFIQGSALALLQTAANPYMTIIGPIESAAKRISIAGICNKFAGIIIPLVMGTLFLANASVVEKQIASAATEAERFQHVGELLGRVNTPSVVLAIFFSILAVVFMKVKLPHVEEENEVVDQEKEKQEAKTSLFQFPHLFLGALCIFFYVAAEVMAGDIIGVYGKRLGLSADISNYLTSLTLSCMLVGYIIGIIAIPKYLSQQKALYICAVLGIIFSILAFVLPGFSSIVFIALLGLANSLMWPAIFPLGIQGLGKFTKIGSAVMIMGISGGAIWPLFYGLLSETMHLDFRLAYFVAVMPCYLYILFFASKGHKIGMKH</sequence>
<feature type="transmembrane region" description="Helical" evidence="8">
    <location>
        <begin position="344"/>
        <end position="366"/>
    </location>
</feature>
<protein>
    <submittedName>
        <fullName evidence="9">Glucose/galactose transporter</fullName>
    </submittedName>
</protein>
<accession>A0A1G9RXF4</accession>
<evidence type="ECO:0000256" key="2">
    <source>
        <dbReference type="ARBA" id="ARBA00004429"/>
    </source>
</evidence>
<evidence type="ECO:0000256" key="1">
    <source>
        <dbReference type="ARBA" id="ARBA00003321"/>
    </source>
</evidence>
<feature type="transmembrane region" description="Helical" evidence="8">
    <location>
        <begin position="291"/>
        <end position="311"/>
    </location>
</feature>
<evidence type="ECO:0000313" key="10">
    <source>
        <dbReference type="Proteomes" id="UP000198901"/>
    </source>
</evidence>
<dbReference type="OrthoDB" id="9795150at2"/>
<dbReference type="Pfam" id="PF07690">
    <property type="entry name" value="MFS_1"/>
    <property type="match status" value="1"/>
</dbReference>
<organism evidence="9 10">
    <name type="scientific">Siphonobacter aquaeclarae</name>
    <dbReference type="NCBI Taxonomy" id="563176"/>
    <lineage>
        <taxon>Bacteria</taxon>
        <taxon>Pseudomonadati</taxon>
        <taxon>Bacteroidota</taxon>
        <taxon>Cytophagia</taxon>
        <taxon>Cytophagales</taxon>
        <taxon>Cytophagaceae</taxon>
        <taxon>Siphonobacter</taxon>
    </lineage>
</organism>
<dbReference type="EMBL" id="FNGS01000005">
    <property type="protein sequence ID" value="SDM27165.1"/>
    <property type="molecule type" value="Genomic_DNA"/>
</dbReference>
<feature type="transmembrane region" description="Helical" evidence="8">
    <location>
        <begin position="58"/>
        <end position="79"/>
    </location>
</feature>
<dbReference type="AlphaFoldDB" id="A0A1G9RXF4"/>
<feature type="transmembrane region" description="Helical" evidence="8">
    <location>
        <begin position="202"/>
        <end position="221"/>
    </location>
</feature>
<dbReference type="InterPro" id="IPR036259">
    <property type="entry name" value="MFS_trans_sf"/>
</dbReference>
<feature type="transmembrane region" description="Helical" evidence="8">
    <location>
        <begin position="254"/>
        <end position="279"/>
    </location>
</feature>
<proteinExistence type="inferred from homology"/>
<keyword evidence="6 8" id="KW-1133">Transmembrane helix</keyword>
<evidence type="ECO:0000256" key="6">
    <source>
        <dbReference type="ARBA" id="ARBA00022989"/>
    </source>
</evidence>
<dbReference type="SUPFAM" id="SSF103473">
    <property type="entry name" value="MFS general substrate transporter"/>
    <property type="match status" value="1"/>
</dbReference>
<feature type="transmembrane region" description="Helical" evidence="8">
    <location>
        <begin position="111"/>
        <end position="128"/>
    </location>
</feature>
<feature type="transmembrane region" description="Helical" evidence="8">
    <location>
        <begin position="149"/>
        <end position="173"/>
    </location>
</feature>
<feature type="transmembrane region" description="Helical" evidence="8">
    <location>
        <begin position="320"/>
        <end position="338"/>
    </location>
</feature>
<reference evidence="9 10" key="1">
    <citation type="submission" date="2016-10" db="EMBL/GenBank/DDBJ databases">
        <authorList>
            <person name="de Groot N.N."/>
        </authorList>
    </citation>
    <scope>NUCLEOTIDE SEQUENCE [LARGE SCALE GENOMIC DNA]</scope>
    <source>
        <strain evidence="9 10">DSM 21668</strain>
    </source>
</reference>
<keyword evidence="7 8" id="KW-0472">Membrane</keyword>
<keyword evidence="10" id="KW-1185">Reference proteome</keyword>
<comment type="function">
    <text evidence="1">Intake of glucose and galactose.</text>
</comment>
<feature type="transmembrane region" description="Helical" evidence="8">
    <location>
        <begin position="403"/>
        <end position="424"/>
    </location>
</feature>
<dbReference type="Proteomes" id="UP000198901">
    <property type="component" value="Unassembled WGS sequence"/>
</dbReference>
<dbReference type="Gene3D" id="1.20.1250.20">
    <property type="entry name" value="MFS general substrate transporter like domains"/>
    <property type="match status" value="2"/>
</dbReference>
<comment type="subcellular location">
    <subcellularLocation>
        <location evidence="2">Cell inner membrane</location>
        <topology evidence="2">Multi-pass membrane protein</topology>
    </subcellularLocation>
</comment>
<dbReference type="InterPro" id="IPR011701">
    <property type="entry name" value="MFS"/>
</dbReference>
<dbReference type="STRING" id="563176.SAMN04488090_3061"/>
<feature type="transmembrane region" description="Helical" evidence="8">
    <location>
        <begin position="86"/>
        <end position="105"/>
    </location>
</feature>
<dbReference type="GO" id="GO:0005886">
    <property type="term" value="C:plasma membrane"/>
    <property type="evidence" value="ECO:0007669"/>
    <property type="project" value="UniProtKB-SubCell"/>
</dbReference>
<dbReference type="InterPro" id="IPR050375">
    <property type="entry name" value="MFS_TsgA-like"/>
</dbReference>
<dbReference type="PANTHER" id="PTHR43702:SF12">
    <property type="entry name" value="N-ACETYL GLUCOSAMINE TRANSPORTER NAGP"/>
    <property type="match status" value="1"/>
</dbReference>
<dbReference type="GO" id="GO:0055056">
    <property type="term" value="F:D-glucose transmembrane transporter activity"/>
    <property type="evidence" value="ECO:0007669"/>
    <property type="project" value="InterPro"/>
</dbReference>
<keyword evidence="4" id="KW-1003">Cell membrane</keyword>
<evidence type="ECO:0000256" key="5">
    <source>
        <dbReference type="ARBA" id="ARBA00022692"/>
    </source>
</evidence>
<evidence type="ECO:0000256" key="3">
    <source>
        <dbReference type="ARBA" id="ARBA00009120"/>
    </source>
</evidence>
<dbReference type="GO" id="GO:1904659">
    <property type="term" value="P:D-glucose transmembrane transport"/>
    <property type="evidence" value="ECO:0007669"/>
    <property type="project" value="InterPro"/>
</dbReference>
<dbReference type="GO" id="GO:0005354">
    <property type="term" value="F:galactose transmembrane transporter activity"/>
    <property type="evidence" value="ECO:0007669"/>
    <property type="project" value="InterPro"/>
</dbReference>
<dbReference type="CDD" id="cd17394">
    <property type="entry name" value="MFS_FucP_like"/>
    <property type="match status" value="1"/>
</dbReference>
<dbReference type="PANTHER" id="PTHR43702">
    <property type="entry name" value="L-FUCOSE-PROTON SYMPORTER"/>
    <property type="match status" value="1"/>
</dbReference>
<evidence type="ECO:0000256" key="7">
    <source>
        <dbReference type="ARBA" id="ARBA00023136"/>
    </source>
</evidence>
<dbReference type="InterPro" id="IPR005964">
    <property type="entry name" value="Glc/Gal_transptr_bac"/>
</dbReference>
<name>A0A1G9RXF4_9BACT</name>
<dbReference type="RefSeq" id="WP_093203936.1">
    <property type="nucleotide sequence ID" value="NZ_FNGS01000005.1"/>
</dbReference>